<dbReference type="PANTHER" id="PTHR43010:SF1">
    <property type="entry name" value="USPA DOMAIN-CONTAINING PROTEIN"/>
    <property type="match status" value="1"/>
</dbReference>
<protein>
    <recommendedName>
        <fullName evidence="1">UspA domain-containing protein</fullName>
    </recommendedName>
</protein>
<dbReference type="PANTHER" id="PTHR43010">
    <property type="entry name" value="UNIVERSAL STRESS PROTEIN SLR1230"/>
    <property type="match status" value="1"/>
</dbReference>
<dbReference type="PRINTS" id="PR01438">
    <property type="entry name" value="UNVRSLSTRESS"/>
</dbReference>
<dbReference type="STRING" id="5786.F0ZK83"/>
<dbReference type="InterPro" id="IPR006015">
    <property type="entry name" value="Universal_stress_UspA"/>
</dbReference>
<dbReference type="OrthoDB" id="16863at2759"/>
<dbReference type="Pfam" id="PF00582">
    <property type="entry name" value="Usp"/>
    <property type="match status" value="1"/>
</dbReference>
<accession>F0ZK83</accession>
<dbReference type="Proteomes" id="UP000001064">
    <property type="component" value="Unassembled WGS sequence"/>
</dbReference>
<organism evidence="2 3">
    <name type="scientific">Dictyostelium purpureum</name>
    <name type="common">Slime mold</name>
    <dbReference type="NCBI Taxonomy" id="5786"/>
    <lineage>
        <taxon>Eukaryota</taxon>
        <taxon>Amoebozoa</taxon>
        <taxon>Evosea</taxon>
        <taxon>Eumycetozoa</taxon>
        <taxon>Dictyostelia</taxon>
        <taxon>Dictyosteliales</taxon>
        <taxon>Dictyosteliaceae</taxon>
        <taxon>Dictyostelium</taxon>
    </lineage>
</organism>
<dbReference type="Gene3D" id="3.40.50.620">
    <property type="entry name" value="HUPs"/>
    <property type="match status" value="1"/>
</dbReference>
<feature type="domain" description="UspA" evidence="1">
    <location>
        <begin position="5"/>
        <end position="148"/>
    </location>
</feature>
<proteinExistence type="predicted"/>
<dbReference type="InterPro" id="IPR014729">
    <property type="entry name" value="Rossmann-like_a/b/a_fold"/>
</dbReference>
<dbReference type="eggNOG" id="ENOG502RHMT">
    <property type="taxonomic scope" value="Eukaryota"/>
</dbReference>
<dbReference type="EMBL" id="GL871053">
    <property type="protein sequence ID" value="EGC35655.1"/>
    <property type="molecule type" value="Genomic_DNA"/>
</dbReference>
<dbReference type="OMA" id="HRIENSW"/>
<dbReference type="SUPFAM" id="SSF52402">
    <property type="entry name" value="Adenine nucleotide alpha hydrolases-like"/>
    <property type="match status" value="1"/>
</dbReference>
<evidence type="ECO:0000313" key="3">
    <source>
        <dbReference type="Proteomes" id="UP000001064"/>
    </source>
</evidence>
<dbReference type="GeneID" id="10501098"/>
<dbReference type="RefSeq" id="XP_003287834.1">
    <property type="nucleotide sequence ID" value="XM_003287786.1"/>
</dbReference>
<dbReference type="KEGG" id="dpp:DICPUDRAFT_151996"/>
<dbReference type="AlphaFoldDB" id="F0ZK83"/>
<dbReference type="InParanoid" id="F0ZK83"/>
<evidence type="ECO:0000259" key="1">
    <source>
        <dbReference type="Pfam" id="PF00582"/>
    </source>
</evidence>
<reference evidence="3" key="1">
    <citation type="journal article" date="2011" name="Genome Biol.">
        <title>Comparative genomics of the social amoebae Dictyostelium discoideum and Dictyostelium purpureum.</title>
        <authorList>
            <consortium name="US DOE Joint Genome Institute (JGI-PGF)"/>
            <person name="Sucgang R."/>
            <person name="Kuo A."/>
            <person name="Tian X."/>
            <person name="Salerno W."/>
            <person name="Parikh A."/>
            <person name="Feasley C.L."/>
            <person name="Dalin E."/>
            <person name="Tu H."/>
            <person name="Huang E."/>
            <person name="Barry K."/>
            <person name="Lindquist E."/>
            <person name="Shapiro H."/>
            <person name="Bruce D."/>
            <person name="Schmutz J."/>
            <person name="Salamov A."/>
            <person name="Fey P."/>
            <person name="Gaudet P."/>
            <person name="Anjard C."/>
            <person name="Babu M.M."/>
            <person name="Basu S."/>
            <person name="Bushmanova Y."/>
            <person name="van der Wel H."/>
            <person name="Katoh-Kurasawa M."/>
            <person name="Dinh C."/>
            <person name="Coutinho P.M."/>
            <person name="Saito T."/>
            <person name="Elias M."/>
            <person name="Schaap P."/>
            <person name="Kay R.R."/>
            <person name="Henrissat B."/>
            <person name="Eichinger L."/>
            <person name="Rivero F."/>
            <person name="Putnam N.H."/>
            <person name="West C.M."/>
            <person name="Loomis W.F."/>
            <person name="Chisholm R.L."/>
            <person name="Shaulsky G."/>
            <person name="Strassmann J.E."/>
            <person name="Queller D.C."/>
            <person name="Kuspa A."/>
            <person name="Grigoriev I.V."/>
        </authorList>
    </citation>
    <scope>NUCLEOTIDE SEQUENCE [LARGE SCALE GENOMIC DNA]</scope>
    <source>
        <strain evidence="3">QSDP1</strain>
    </source>
</reference>
<dbReference type="InterPro" id="IPR006016">
    <property type="entry name" value="UspA"/>
</dbReference>
<name>F0ZK83_DICPU</name>
<sequence length="148" mass="16822">MVHYLLCVDGSENCNRAFQFLKNKMVDANHGDRVTLMHFTHHIETPSLLNPISDNLDKISNIEEQEKANDLKKHYADKCEKSFPEKLNWEYINVVKASMDDIIDAIKDKKPDLVVVGTRGNGFIKKMILGSFSEKIVKNSPIPVIVVP</sequence>
<dbReference type="VEuPathDB" id="AmoebaDB:DICPUDRAFT_151996"/>
<gene>
    <name evidence="2" type="ORF">DICPUDRAFT_151996</name>
</gene>
<evidence type="ECO:0000313" key="2">
    <source>
        <dbReference type="EMBL" id="EGC35655.1"/>
    </source>
</evidence>
<keyword evidence="3" id="KW-1185">Reference proteome</keyword>
<dbReference type="CDD" id="cd23659">
    <property type="entry name" value="USP_At3g01520-like"/>
    <property type="match status" value="1"/>
</dbReference>
<dbReference type="InterPro" id="IPR051688">
    <property type="entry name" value="USP_A"/>
</dbReference>